<evidence type="ECO:0000256" key="1">
    <source>
        <dbReference type="SAM" id="Phobius"/>
    </source>
</evidence>
<keyword evidence="1" id="KW-0812">Transmembrane</keyword>
<keyword evidence="1" id="KW-1133">Transmembrane helix</keyword>
<evidence type="ECO:0008006" key="3">
    <source>
        <dbReference type="Google" id="ProtNLM"/>
    </source>
</evidence>
<sequence>MGTARTQLKAMLRKNWLLKIRHPFITAAEILLPTVVMLLLIAVRTQVDTQIHPTQPYIRKDMFVEVGKGISPNFQQILELLLAKGEYLAFAPATEDTRTMINLMSMKFPLLKVSSGISLPNLSPDQLFCVREGSFAISSGIITACTMDSLFKYSDKSVVFMYFFLFGLSAIMLSFFISTFFTRAKTAVAVGTLSFLGAYFPYYTVNDEAVPMILKVLASLLSPTAIALGSINFADYERAHVGLRWSNIWRASSGVNFLVCLLMMLVDALLYCVIGLYLDKVLPRENGVRYPWNFIFSSCFWKNKNIDGHHTSNLKVTSTDKKTSFSRKDIFEPAVEVISLDMKQQELDGRCIQIRNLHKVYATKKGKCYAVNSLQLTLYEIQILALLSCKIRLIT</sequence>
<reference evidence="2" key="1">
    <citation type="submission" date="2018-02" db="EMBL/GenBank/DDBJ databases">
        <authorList>
            <person name="Cohen D.B."/>
            <person name="Kent A.D."/>
        </authorList>
    </citation>
    <scope>NUCLEOTIDE SEQUENCE</scope>
</reference>
<feature type="transmembrane region" description="Helical" evidence="1">
    <location>
        <begin position="20"/>
        <end position="43"/>
    </location>
</feature>
<dbReference type="GO" id="GO:0016020">
    <property type="term" value="C:membrane"/>
    <property type="evidence" value="ECO:0007669"/>
    <property type="project" value="InterPro"/>
</dbReference>
<dbReference type="GO" id="GO:0140359">
    <property type="term" value="F:ABC-type transporter activity"/>
    <property type="evidence" value="ECO:0007669"/>
    <property type="project" value="InterPro"/>
</dbReference>
<dbReference type="GO" id="GO:0005319">
    <property type="term" value="F:lipid transporter activity"/>
    <property type="evidence" value="ECO:0007669"/>
    <property type="project" value="TreeGrafter"/>
</dbReference>
<dbReference type="EMBL" id="OIVN01005591">
    <property type="protein sequence ID" value="SPD23211.1"/>
    <property type="molecule type" value="Genomic_DNA"/>
</dbReference>
<gene>
    <name evidence="2" type="ORF">FSB_LOCUS51093</name>
</gene>
<evidence type="ECO:0000313" key="2">
    <source>
        <dbReference type="EMBL" id="SPD23211.1"/>
    </source>
</evidence>
<feature type="transmembrane region" description="Helical" evidence="1">
    <location>
        <begin position="254"/>
        <end position="278"/>
    </location>
</feature>
<dbReference type="AlphaFoldDB" id="A0A2N9IH40"/>
<dbReference type="PANTHER" id="PTHR19229">
    <property type="entry name" value="ATP-BINDING CASSETTE TRANSPORTER SUBFAMILY A ABCA"/>
    <property type="match status" value="1"/>
</dbReference>
<protein>
    <recommendedName>
        <fullName evidence="3">ABC-2 type transporter domain-containing protein</fullName>
    </recommendedName>
</protein>
<feature type="transmembrane region" description="Helical" evidence="1">
    <location>
        <begin position="212"/>
        <end position="234"/>
    </location>
</feature>
<dbReference type="PANTHER" id="PTHR19229:SF267">
    <property type="entry name" value="ABC TRANSPORTER A FAMILY MEMBER 1"/>
    <property type="match status" value="1"/>
</dbReference>
<dbReference type="InterPro" id="IPR026082">
    <property type="entry name" value="ABCA"/>
</dbReference>
<accession>A0A2N9IH40</accession>
<organism evidence="2">
    <name type="scientific">Fagus sylvatica</name>
    <name type="common">Beechnut</name>
    <dbReference type="NCBI Taxonomy" id="28930"/>
    <lineage>
        <taxon>Eukaryota</taxon>
        <taxon>Viridiplantae</taxon>
        <taxon>Streptophyta</taxon>
        <taxon>Embryophyta</taxon>
        <taxon>Tracheophyta</taxon>
        <taxon>Spermatophyta</taxon>
        <taxon>Magnoliopsida</taxon>
        <taxon>eudicotyledons</taxon>
        <taxon>Gunneridae</taxon>
        <taxon>Pentapetalae</taxon>
        <taxon>rosids</taxon>
        <taxon>fabids</taxon>
        <taxon>Fagales</taxon>
        <taxon>Fagaceae</taxon>
        <taxon>Fagus</taxon>
    </lineage>
</organism>
<feature type="transmembrane region" description="Helical" evidence="1">
    <location>
        <begin position="187"/>
        <end position="205"/>
    </location>
</feature>
<proteinExistence type="predicted"/>
<feature type="transmembrane region" description="Helical" evidence="1">
    <location>
        <begin position="159"/>
        <end position="181"/>
    </location>
</feature>
<name>A0A2N9IH40_FAGSY</name>
<keyword evidence="1" id="KW-0472">Membrane</keyword>